<comment type="caution">
    <text evidence="2">The sequence shown here is derived from an EMBL/GenBank/DDBJ whole genome shotgun (WGS) entry which is preliminary data.</text>
</comment>
<protein>
    <submittedName>
        <fullName evidence="2">DsrE family protein</fullName>
    </submittedName>
</protein>
<proteinExistence type="predicted"/>
<evidence type="ECO:0000313" key="2">
    <source>
        <dbReference type="EMBL" id="MFC3810783.1"/>
    </source>
</evidence>
<dbReference type="Proteomes" id="UP001595616">
    <property type="component" value="Unassembled WGS sequence"/>
</dbReference>
<gene>
    <name evidence="2" type="ORF">ACFOOI_08960</name>
</gene>
<dbReference type="Pfam" id="PF02635">
    <property type="entry name" value="DsrE"/>
    <property type="match status" value="1"/>
</dbReference>
<feature type="signal peptide" evidence="1">
    <location>
        <begin position="1"/>
        <end position="17"/>
    </location>
</feature>
<dbReference type="InterPro" id="IPR003787">
    <property type="entry name" value="Sulphur_relay_DsrE/F-like"/>
</dbReference>
<dbReference type="Gene3D" id="3.40.1260.10">
    <property type="entry name" value="DsrEFH-like"/>
    <property type="match status" value="1"/>
</dbReference>
<dbReference type="PANTHER" id="PTHR37691:SF1">
    <property type="entry name" value="BLR3518 PROTEIN"/>
    <property type="match status" value="1"/>
</dbReference>
<dbReference type="RefSeq" id="WP_379837205.1">
    <property type="nucleotide sequence ID" value="NZ_JBHRYQ010000001.1"/>
</dbReference>
<dbReference type="EMBL" id="JBHRYQ010000001">
    <property type="protein sequence ID" value="MFC3810783.1"/>
    <property type="molecule type" value="Genomic_DNA"/>
</dbReference>
<accession>A0ABV7YTU3</accession>
<sequence length="175" mass="19359">MYKIAIIALFLSFSAAAQKTFPAIQGFGAVFEVPEAEALIDVNQKYKIVVDITQGEKNPTKDINKGYESVARLYNLYALAGLKKGNLDIVVIIHFEATPTILSDEAFQYEFQSANPNTQIINTLGEAGVKFYVCGQSLRARKLVEHKKNQHIKVAHGALLALSHFQSQGYSLIKL</sequence>
<organism evidence="2 3">
    <name type="scientific">Lacihabitans lacunae</name>
    <dbReference type="NCBI Taxonomy" id="1028214"/>
    <lineage>
        <taxon>Bacteria</taxon>
        <taxon>Pseudomonadati</taxon>
        <taxon>Bacteroidota</taxon>
        <taxon>Cytophagia</taxon>
        <taxon>Cytophagales</taxon>
        <taxon>Leadbetterellaceae</taxon>
        <taxon>Lacihabitans</taxon>
    </lineage>
</organism>
<reference evidence="3" key="1">
    <citation type="journal article" date="2019" name="Int. J. Syst. Evol. Microbiol.">
        <title>The Global Catalogue of Microorganisms (GCM) 10K type strain sequencing project: providing services to taxonomists for standard genome sequencing and annotation.</title>
        <authorList>
            <consortium name="The Broad Institute Genomics Platform"/>
            <consortium name="The Broad Institute Genome Sequencing Center for Infectious Disease"/>
            <person name="Wu L."/>
            <person name="Ma J."/>
        </authorList>
    </citation>
    <scope>NUCLEOTIDE SEQUENCE [LARGE SCALE GENOMIC DNA]</scope>
    <source>
        <strain evidence="3">CECT 7956</strain>
    </source>
</reference>
<name>A0ABV7YTU3_9BACT</name>
<evidence type="ECO:0000313" key="3">
    <source>
        <dbReference type="Proteomes" id="UP001595616"/>
    </source>
</evidence>
<dbReference type="SUPFAM" id="SSF75169">
    <property type="entry name" value="DsrEFH-like"/>
    <property type="match status" value="1"/>
</dbReference>
<evidence type="ECO:0000256" key="1">
    <source>
        <dbReference type="SAM" id="SignalP"/>
    </source>
</evidence>
<keyword evidence="3" id="KW-1185">Reference proteome</keyword>
<keyword evidence="1" id="KW-0732">Signal</keyword>
<dbReference type="InterPro" id="IPR027396">
    <property type="entry name" value="DsrEFH-like"/>
</dbReference>
<dbReference type="PANTHER" id="PTHR37691">
    <property type="entry name" value="BLR3518 PROTEIN"/>
    <property type="match status" value="1"/>
</dbReference>
<feature type="chain" id="PRO_5045298366" evidence="1">
    <location>
        <begin position="18"/>
        <end position="175"/>
    </location>
</feature>